<evidence type="ECO:0000256" key="1">
    <source>
        <dbReference type="SAM" id="Phobius"/>
    </source>
</evidence>
<evidence type="ECO:0000313" key="2">
    <source>
        <dbReference type="EMBL" id="MDH1338152.1"/>
    </source>
</evidence>
<dbReference type="EMBL" id="JAOCJE010000001">
    <property type="protein sequence ID" value="MDH1338152.1"/>
    <property type="molecule type" value="Genomic_DNA"/>
</dbReference>
<dbReference type="RefSeq" id="WP_261985325.1">
    <property type="nucleotide sequence ID" value="NZ_CP104579.1"/>
</dbReference>
<proteinExistence type="predicted"/>
<comment type="caution">
    <text evidence="2">The sequence shown here is derived from an EMBL/GenBank/DDBJ whole genome shotgun (WGS) entry which is preliminary data.</text>
</comment>
<evidence type="ECO:0000313" key="3">
    <source>
        <dbReference type="Proteomes" id="UP001161697"/>
    </source>
</evidence>
<sequence length="84" mass="9512">MIDELPPAVRQLLHANQRQAAIDLLSEYLANDQKEAERRIDQYLEDDPPVHMRGPAVVRASRLNALAWLILIVLMALLALIFAL</sequence>
<keyword evidence="1" id="KW-0472">Membrane</keyword>
<gene>
    <name evidence="2" type="ORF">N5J11_02485</name>
</gene>
<keyword evidence="1" id="KW-1133">Transmembrane helix</keyword>
<accession>A0AA42GI77</accession>
<feature type="transmembrane region" description="Helical" evidence="1">
    <location>
        <begin position="63"/>
        <end position="83"/>
    </location>
</feature>
<dbReference type="Proteomes" id="UP001161697">
    <property type="component" value="Unassembled WGS sequence"/>
</dbReference>
<dbReference type="AlphaFoldDB" id="A0AA42GI77"/>
<reference evidence="2" key="1">
    <citation type="submission" date="2022-09" db="EMBL/GenBank/DDBJ databases">
        <title>Intensive care unit water sources are persistently colonized with multi-drug resistant bacteria and are the site of extensive horizontal gene transfer of antibiotic resistance genes.</title>
        <authorList>
            <person name="Diorio-Toth L."/>
        </authorList>
    </citation>
    <scope>NUCLEOTIDE SEQUENCE</scope>
    <source>
        <strain evidence="2">GD03704</strain>
    </source>
</reference>
<name>A0AA42GI77_ECTOL</name>
<organism evidence="2 3">
    <name type="scientific">Ectopseudomonas oleovorans</name>
    <name type="common">Pseudomonas oleovorans</name>
    <dbReference type="NCBI Taxonomy" id="301"/>
    <lineage>
        <taxon>Bacteria</taxon>
        <taxon>Pseudomonadati</taxon>
        <taxon>Pseudomonadota</taxon>
        <taxon>Gammaproteobacteria</taxon>
        <taxon>Pseudomonadales</taxon>
        <taxon>Pseudomonadaceae</taxon>
        <taxon>Ectopseudomonas</taxon>
    </lineage>
</organism>
<protein>
    <submittedName>
        <fullName evidence="2">Uncharacterized protein</fullName>
    </submittedName>
</protein>
<keyword evidence="1" id="KW-0812">Transmembrane</keyword>